<dbReference type="PANTHER" id="PTHR24559:SF444">
    <property type="entry name" value="REVERSE TRANSCRIPTASE DOMAIN-CONTAINING PROTEIN"/>
    <property type="match status" value="1"/>
</dbReference>
<dbReference type="EMBL" id="QJKJ01002665">
    <property type="protein sequence ID" value="RDY01859.1"/>
    <property type="molecule type" value="Genomic_DNA"/>
</dbReference>
<proteinExistence type="predicted"/>
<gene>
    <name evidence="2" type="primary">pol</name>
    <name evidence="2" type="ORF">CR513_14771</name>
</gene>
<feature type="domain" description="Reverse transcriptase" evidence="1">
    <location>
        <begin position="1"/>
        <end position="79"/>
    </location>
</feature>
<feature type="non-terminal residue" evidence="2">
    <location>
        <position position="1"/>
    </location>
</feature>
<dbReference type="InterPro" id="IPR043128">
    <property type="entry name" value="Rev_trsase/Diguanyl_cyclase"/>
</dbReference>
<sequence>MPFGGMNAPTIFMDYMNRIFHPFLDKFVVMFIDDTFYSHSCEEHEEHLRAVFGVLKEKKLCTKFSKHEFWLEKVNFLGHLWIWKRWRMFYNGSIPRQPLRLGVLWDWLDTTRNSLKDS</sequence>
<dbReference type="AlphaFoldDB" id="A0A371HGF5"/>
<evidence type="ECO:0000313" key="2">
    <source>
        <dbReference type="EMBL" id="RDY01859.1"/>
    </source>
</evidence>
<name>A0A371HGF5_MUCPR</name>
<dbReference type="SUPFAM" id="SSF56672">
    <property type="entry name" value="DNA/RNA polymerases"/>
    <property type="match status" value="1"/>
</dbReference>
<dbReference type="InterPro" id="IPR000477">
    <property type="entry name" value="RT_dom"/>
</dbReference>
<dbReference type="InterPro" id="IPR053134">
    <property type="entry name" value="RNA-dir_DNA_polymerase"/>
</dbReference>
<dbReference type="Proteomes" id="UP000257109">
    <property type="component" value="Unassembled WGS sequence"/>
</dbReference>
<protein>
    <submittedName>
        <fullName evidence="2">Retrovirus-related Pol polyprotein</fullName>
    </submittedName>
</protein>
<dbReference type="InterPro" id="IPR043502">
    <property type="entry name" value="DNA/RNA_pol_sf"/>
</dbReference>
<organism evidence="2 3">
    <name type="scientific">Mucuna pruriens</name>
    <name type="common">Velvet bean</name>
    <name type="synonym">Dolichos pruriens</name>
    <dbReference type="NCBI Taxonomy" id="157652"/>
    <lineage>
        <taxon>Eukaryota</taxon>
        <taxon>Viridiplantae</taxon>
        <taxon>Streptophyta</taxon>
        <taxon>Embryophyta</taxon>
        <taxon>Tracheophyta</taxon>
        <taxon>Spermatophyta</taxon>
        <taxon>Magnoliopsida</taxon>
        <taxon>eudicotyledons</taxon>
        <taxon>Gunneridae</taxon>
        <taxon>Pentapetalae</taxon>
        <taxon>rosids</taxon>
        <taxon>fabids</taxon>
        <taxon>Fabales</taxon>
        <taxon>Fabaceae</taxon>
        <taxon>Papilionoideae</taxon>
        <taxon>50 kb inversion clade</taxon>
        <taxon>NPAAA clade</taxon>
        <taxon>indigoferoid/millettioid clade</taxon>
        <taxon>Phaseoleae</taxon>
        <taxon>Mucuna</taxon>
    </lineage>
</organism>
<dbReference type="Pfam" id="PF00078">
    <property type="entry name" value="RVT_1"/>
    <property type="match status" value="1"/>
</dbReference>
<keyword evidence="3" id="KW-1185">Reference proteome</keyword>
<dbReference type="STRING" id="157652.A0A371HGF5"/>
<dbReference type="OrthoDB" id="1701144at2759"/>
<accession>A0A371HGF5</accession>
<dbReference type="Gene3D" id="3.30.70.270">
    <property type="match status" value="1"/>
</dbReference>
<comment type="caution">
    <text evidence="2">The sequence shown here is derived from an EMBL/GenBank/DDBJ whole genome shotgun (WGS) entry which is preliminary data.</text>
</comment>
<dbReference type="PANTHER" id="PTHR24559">
    <property type="entry name" value="TRANSPOSON TY3-I GAG-POL POLYPROTEIN"/>
    <property type="match status" value="1"/>
</dbReference>
<reference evidence="2" key="1">
    <citation type="submission" date="2018-05" db="EMBL/GenBank/DDBJ databases">
        <title>Draft genome of Mucuna pruriens seed.</title>
        <authorList>
            <person name="Nnadi N.E."/>
            <person name="Vos R."/>
            <person name="Hasami M.H."/>
            <person name="Devisetty U.K."/>
            <person name="Aguiy J.C."/>
        </authorList>
    </citation>
    <scope>NUCLEOTIDE SEQUENCE [LARGE SCALE GENOMIC DNA]</scope>
    <source>
        <strain evidence="2">JCA_2017</strain>
    </source>
</reference>
<evidence type="ECO:0000313" key="3">
    <source>
        <dbReference type="Proteomes" id="UP000257109"/>
    </source>
</evidence>
<evidence type="ECO:0000259" key="1">
    <source>
        <dbReference type="Pfam" id="PF00078"/>
    </source>
</evidence>